<evidence type="ECO:0000313" key="5">
    <source>
        <dbReference type="EMBL" id="CAE8679436.1"/>
    </source>
</evidence>
<sequence>MGAASCSELESPVDKAWQFLGDCSSISLPADLAERLASKSAGIAQNLAEAEDDDGDCESEGALVSSRSVGPLASAREKETTGFLGKGVRPFASKAGPVFGRRKTTNLSHITSRAQLTDLESVSKRLKEELLQAARHGNMKAVEAALVEGADVNCTTNRGQTPLMFAAGHTKHKGHEDIVSMLCAHKAELEAKDELGWTALCYAAGNHNFKATHLLVELKSDANAVNNRGRTPLMLGVSEMAPEVVKALVEAKGDIEAEDSDEWCPLFFAIELADLDMVKWLVKQKADCSTTSATGLTSLMMVALNGSACSKLAGHLIAHHAAVNALDKKGNTAMMLAIKEKKEELAECLCDEHRAELFHKNLAGEDAIEIAGDVGFYSLKGRLENRARKEQGIEVEDV</sequence>
<evidence type="ECO:0000256" key="3">
    <source>
        <dbReference type="PROSITE-ProRule" id="PRU00023"/>
    </source>
</evidence>
<proteinExistence type="predicted"/>
<dbReference type="EMBL" id="CAJNNW010025765">
    <property type="protein sequence ID" value="CAE8679436.1"/>
    <property type="molecule type" value="Genomic_DNA"/>
</dbReference>
<accession>A0A813HR80</accession>
<dbReference type="Pfam" id="PF12796">
    <property type="entry name" value="Ank_2"/>
    <property type="match status" value="2"/>
</dbReference>
<dbReference type="InterPro" id="IPR036770">
    <property type="entry name" value="Ankyrin_rpt-contain_sf"/>
</dbReference>
<comment type="caution">
    <text evidence="4">The sequence shown here is derived from an EMBL/GenBank/DDBJ whole genome shotgun (WGS) entry which is preliminary data.</text>
</comment>
<keyword evidence="2 3" id="KW-0040">ANK repeat</keyword>
<dbReference type="Proteomes" id="UP000626109">
    <property type="component" value="Unassembled WGS sequence"/>
</dbReference>
<keyword evidence="1" id="KW-0677">Repeat</keyword>
<evidence type="ECO:0000256" key="1">
    <source>
        <dbReference type="ARBA" id="ARBA00022737"/>
    </source>
</evidence>
<feature type="repeat" description="ANK" evidence="3">
    <location>
        <begin position="228"/>
        <end position="260"/>
    </location>
</feature>
<evidence type="ECO:0000313" key="6">
    <source>
        <dbReference type="Proteomes" id="UP000654075"/>
    </source>
</evidence>
<gene>
    <name evidence="4" type="ORF">PGLA1383_LOCUS55961</name>
    <name evidence="5" type="ORF">PGLA2088_LOCUS21359</name>
</gene>
<dbReference type="Proteomes" id="UP000654075">
    <property type="component" value="Unassembled WGS sequence"/>
</dbReference>
<dbReference type="InterPro" id="IPR002110">
    <property type="entry name" value="Ankyrin_rpt"/>
</dbReference>
<evidence type="ECO:0000313" key="4">
    <source>
        <dbReference type="EMBL" id="CAE8641260.1"/>
    </source>
</evidence>
<dbReference type="OMA" id="CCENIIN"/>
<organism evidence="4 6">
    <name type="scientific">Polarella glacialis</name>
    <name type="common">Dinoflagellate</name>
    <dbReference type="NCBI Taxonomy" id="89957"/>
    <lineage>
        <taxon>Eukaryota</taxon>
        <taxon>Sar</taxon>
        <taxon>Alveolata</taxon>
        <taxon>Dinophyceae</taxon>
        <taxon>Suessiales</taxon>
        <taxon>Suessiaceae</taxon>
        <taxon>Polarella</taxon>
    </lineage>
</organism>
<dbReference type="SUPFAM" id="SSF48403">
    <property type="entry name" value="Ankyrin repeat"/>
    <property type="match status" value="1"/>
</dbReference>
<dbReference type="EMBL" id="CAJNNV010032870">
    <property type="protein sequence ID" value="CAE8641260.1"/>
    <property type="molecule type" value="Genomic_DNA"/>
</dbReference>
<name>A0A813HR80_POLGL</name>
<evidence type="ECO:0000256" key="2">
    <source>
        <dbReference type="ARBA" id="ARBA00023043"/>
    </source>
</evidence>
<keyword evidence="6" id="KW-1185">Reference proteome</keyword>
<dbReference type="AlphaFoldDB" id="A0A813HR80"/>
<protein>
    <submittedName>
        <fullName evidence="4">Uncharacterized protein</fullName>
    </submittedName>
</protein>
<dbReference type="PANTHER" id="PTHR24173">
    <property type="entry name" value="ANKYRIN REPEAT CONTAINING"/>
    <property type="match status" value="1"/>
</dbReference>
<feature type="repeat" description="ANK" evidence="3">
    <location>
        <begin position="158"/>
        <end position="194"/>
    </location>
</feature>
<dbReference type="PROSITE" id="PS50088">
    <property type="entry name" value="ANK_REPEAT"/>
    <property type="match status" value="2"/>
</dbReference>
<dbReference type="Pfam" id="PF00023">
    <property type="entry name" value="Ank"/>
    <property type="match status" value="1"/>
</dbReference>
<dbReference type="SMART" id="SM00248">
    <property type="entry name" value="ANK"/>
    <property type="match status" value="7"/>
</dbReference>
<reference evidence="4" key="1">
    <citation type="submission" date="2021-02" db="EMBL/GenBank/DDBJ databases">
        <authorList>
            <person name="Dougan E. K."/>
            <person name="Rhodes N."/>
            <person name="Thang M."/>
            <person name="Chan C."/>
        </authorList>
    </citation>
    <scope>NUCLEOTIDE SEQUENCE</scope>
</reference>
<dbReference type="OrthoDB" id="194358at2759"/>
<dbReference type="PANTHER" id="PTHR24173:SF74">
    <property type="entry name" value="ANKYRIN REPEAT DOMAIN-CONTAINING PROTEIN 16"/>
    <property type="match status" value="1"/>
</dbReference>
<dbReference type="Gene3D" id="1.25.40.20">
    <property type="entry name" value="Ankyrin repeat-containing domain"/>
    <property type="match status" value="3"/>
</dbReference>